<feature type="transmembrane region" description="Helical" evidence="6">
    <location>
        <begin position="6"/>
        <end position="28"/>
    </location>
</feature>
<keyword evidence="3 6" id="KW-0812">Transmembrane</keyword>
<evidence type="ECO:0000256" key="1">
    <source>
        <dbReference type="ARBA" id="ARBA00004141"/>
    </source>
</evidence>
<evidence type="ECO:0000256" key="4">
    <source>
        <dbReference type="ARBA" id="ARBA00022989"/>
    </source>
</evidence>
<feature type="transmembrane region" description="Helical" evidence="6">
    <location>
        <begin position="121"/>
        <end position="145"/>
    </location>
</feature>
<dbReference type="NCBIfam" id="TIGR03717">
    <property type="entry name" value="R_switched_YjbE"/>
    <property type="match status" value="1"/>
</dbReference>
<feature type="transmembrane region" description="Helical" evidence="6">
    <location>
        <begin position="193"/>
        <end position="211"/>
    </location>
</feature>
<comment type="caution">
    <text evidence="7">The sequence shown here is derived from an EMBL/GenBank/DDBJ whole genome shotgun (WGS) entry which is preliminary data.</text>
</comment>
<evidence type="ECO:0000256" key="6">
    <source>
        <dbReference type="SAM" id="Phobius"/>
    </source>
</evidence>
<comment type="similarity">
    <text evidence="2">Belongs to the TerC family.</text>
</comment>
<feature type="transmembrane region" description="Helical" evidence="6">
    <location>
        <begin position="40"/>
        <end position="61"/>
    </location>
</feature>
<evidence type="ECO:0000313" key="7">
    <source>
        <dbReference type="EMBL" id="GIQ67991.1"/>
    </source>
</evidence>
<dbReference type="InterPro" id="IPR022301">
    <property type="entry name" value="Integral_membrane_YjbE"/>
</dbReference>
<dbReference type="PANTHER" id="PTHR30238">
    <property type="entry name" value="MEMBRANE BOUND PREDICTED REDOX MODULATOR"/>
    <property type="match status" value="1"/>
</dbReference>
<proteinExistence type="inferred from homology"/>
<protein>
    <submittedName>
        <fullName evidence="7">TerC family protein</fullName>
    </submittedName>
</protein>
<evidence type="ECO:0000256" key="5">
    <source>
        <dbReference type="ARBA" id="ARBA00023136"/>
    </source>
</evidence>
<accession>A0A8J4H213</accession>
<keyword evidence="4 6" id="KW-1133">Transmembrane helix</keyword>
<feature type="transmembrane region" description="Helical" evidence="6">
    <location>
        <begin position="96"/>
        <end position="115"/>
    </location>
</feature>
<evidence type="ECO:0000313" key="8">
    <source>
        <dbReference type="Proteomes" id="UP000677918"/>
    </source>
</evidence>
<dbReference type="EMBL" id="BOVK01000011">
    <property type="protein sequence ID" value="GIQ67991.1"/>
    <property type="molecule type" value="Genomic_DNA"/>
</dbReference>
<dbReference type="PANTHER" id="PTHR30238:SF4">
    <property type="entry name" value="SLL1022 PROTEIN"/>
    <property type="match status" value="1"/>
</dbReference>
<dbReference type="Pfam" id="PF03741">
    <property type="entry name" value="TerC"/>
    <property type="match status" value="1"/>
</dbReference>
<feature type="transmembrane region" description="Helical" evidence="6">
    <location>
        <begin position="67"/>
        <end position="84"/>
    </location>
</feature>
<keyword evidence="5 6" id="KW-0472">Membrane</keyword>
<evidence type="ECO:0000256" key="2">
    <source>
        <dbReference type="ARBA" id="ARBA00007511"/>
    </source>
</evidence>
<organism evidence="7 8">
    <name type="scientific">Xylanibacillus composti</name>
    <dbReference type="NCBI Taxonomy" id="1572762"/>
    <lineage>
        <taxon>Bacteria</taxon>
        <taxon>Bacillati</taxon>
        <taxon>Bacillota</taxon>
        <taxon>Bacilli</taxon>
        <taxon>Bacillales</taxon>
        <taxon>Paenibacillaceae</taxon>
        <taxon>Xylanibacillus</taxon>
    </lineage>
</organism>
<sequence>MEELVLFSQMLLINMVLSGDNAVVIAMACKNLPPEHRTKAVWWGAGGAVALRLLLTAGAVVLLDIPLIRAVGSLLLLYIAIKLLTDHGGVSTVRQAGSLSGAIWTIIMADFIMSLDNVLAVAALANGNMTLLIAGIAMSIPLIIWGSSLIMRWMNRYPVLVLLGAAILGYTAGKMMVEDPIVQPQLLQFHASALWLVPLLFTSLAIGVGLWHKGRNAL</sequence>
<comment type="subcellular location">
    <subcellularLocation>
        <location evidence="1">Membrane</location>
        <topology evidence="1">Multi-pass membrane protein</topology>
    </subcellularLocation>
</comment>
<name>A0A8J4H213_9BACL</name>
<reference evidence="7" key="1">
    <citation type="submission" date="2021-04" db="EMBL/GenBank/DDBJ databases">
        <title>Draft genome sequence of Xylanibacillus composti strain K13.</title>
        <authorList>
            <person name="Uke A."/>
            <person name="Chhe C."/>
            <person name="Baramee S."/>
            <person name="Kosugi A."/>
        </authorList>
    </citation>
    <scope>NUCLEOTIDE SEQUENCE</scope>
    <source>
        <strain evidence="7">K13</strain>
    </source>
</reference>
<gene>
    <name evidence="7" type="ORF">XYCOK13_08150</name>
</gene>
<dbReference type="RefSeq" id="WP_244864983.1">
    <property type="nucleotide sequence ID" value="NZ_BOVK01000011.1"/>
</dbReference>
<dbReference type="AlphaFoldDB" id="A0A8J4H213"/>
<keyword evidence="8" id="KW-1185">Reference proteome</keyword>
<dbReference type="Proteomes" id="UP000677918">
    <property type="component" value="Unassembled WGS sequence"/>
</dbReference>
<dbReference type="GO" id="GO:0016020">
    <property type="term" value="C:membrane"/>
    <property type="evidence" value="ECO:0007669"/>
    <property type="project" value="UniProtKB-SubCell"/>
</dbReference>
<feature type="transmembrane region" description="Helical" evidence="6">
    <location>
        <begin position="157"/>
        <end position="173"/>
    </location>
</feature>
<dbReference type="InterPro" id="IPR005496">
    <property type="entry name" value="Integral_membrane_TerC"/>
</dbReference>
<evidence type="ECO:0000256" key="3">
    <source>
        <dbReference type="ARBA" id="ARBA00022692"/>
    </source>
</evidence>